<sequence length="71" mass="8454">MKLFYDLLKISTINNWEIEYWIVFPSLKSPPVTINYITDVDPKLKDPIHEIINISKQYCFRLIRPLAEIDS</sequence>
<dbReference type="EMBL" id="MLAK01001229">
    <property type="protein sequence ID" value="OHS95656.1"/>
    <property type="molecule type" value="Genomic_DNA"/>
</dbReference>
<dbReference type="AlphaFoldDB" id="A0A1J4J933"/>
<dbReference type="RefSeq" id="XP_068348793.1">
    <property type="nucleotide sequence ID" value="XM_068511895.1"/>
</dbReference>
<evidence type="ECO:0000313" key="2">
    <source>
        <dbReference type="Proteomes" id="UP000179807"/>
    </source>
</evidence>
<dbReference type="GeneID" id="94846599"/>
<evidence type="ECO:0000313" key="1">
    <source>
        <dbReference type="EMBL" id="OHS95656.1"/>
    </source>
</evidence>
<protein>
    <submittedName>
        <fullName evidence="1">Uncharacterized protein</fullName>
    </submittedName>
</protein>
<reference evidence="1" key="1">
    <citation type="submission" date="2016-10" db="EMBL/GenBank/DDBJ databases">
        <authorList>
            <person name="Benchimol M."/>
            <person name="Almeida L.G."/>
            <person name="Vasconcelos A.T."/>
            <person name="Perreira-Neves A."/>
            <person name="Rosa I.A."/>
            <person name="Tasca T."/>
            <person name="Bogo M.R."/>
            <person name="de Souza W."/>
        </authorList>
    </citation>
    <scope>NUCLEOTIDE SEQUENCE [LARGE SCALE GENOMIC DNA]</scope>
    <source>
        <strain evidence="1">K</strain>
    </source>
</reference>
<comment type="caution">
    <text evidence="1">The sequence shown here is derived from an EMBL/GenBank/DDBJ whole genome shotgun (WGS) entry which is preliminary data.</text>
</comment>
<accession>A0A1J4J933</accession>
<name>A0A1J4J933_9EUKA</name>
<proteinExistence type="predicted"/>
<dbReference type="Proteomes" id="UP000179807">
    <property type="component" value="Unassembled WGS sequence"/>
</dbReference>
<keyword evidence="2" id="KW-1185">Reference proteome</keyword>
<organism evidence="1 2">
    <name type="scientific">Tritrichomonas foetus</name>
    <dbReference type="NCBI Taxonomy" id="1144522"/>
    <lineage>
        <taxon>Eukaryota</taxon>
        <taxon>Metamonada</taxon>
        <taxon>Parabasalia</taxon>
        <taxon>Tritrichomonadida</taxon>
        <taxon>Tritrichomonadidae</taxon>
        <taxon>Tritrichomonas</taxon>
    </lineage>
</organism>
<dbReference type="VEuPathDB" id="TrichDB:TRFO_38185"/>
<gene>
    <name evidence="1" type="ORF">TRFO_38185</name>
</gene>